<dbReference type="SUPFAM" id="SSF117100">
    <property type="entry name" value="Beta-galactosidase LacA, domain 3"/>
    <property type="match status" value="1"/>
</dbReference>
<dbReference type="InterPro" id="IPR001944">
    <property type="entry name" value="Glycoside_Hdrlase_35"/>
</dbReference>
<feature type="domain" description="Beta-galactosidase" evidence="10">
    <location>
        <begin position="375"/>
        <end position="557"/>
    </location>
</feature>
<feature type="chain" id="PRO_5024372458" description="beta-galactosidase" evidence="9">
    <location>
        <begin position="25"/>
        <end position="1020"/>
    </location>
</feature>
<dbReference type="Pfam" id="PF01301">
    <property type="entry name" value="Glyco_hydro_35"/>
    <property type="match status" value="1"/>
</dbReference>
<dbReference type="OrthoDB" id="1657402at2759"/>
<dbReference type="SUPFAM" id="SSF51445">
    <property type="entry name" value="(Trans)glycosidases"/>
    <property type="match status" value="1"/>
</dbReference>
<dbReference type="InterPro" id="IPR018954">
    <property type="entry name" value="Betagal_dom2"/>
</dbReference>
<organism evidence="11 12">
    <name type="scientific">Ceratobasidium theobromae</name>
    <dbReference type="NCBI Taxonomy" id="1582974"/>
    <lineage>
        <taxon>Eukaryota</taxon>
        <taxon>Fungi</taxon>
        <taxon>Dikarya</taxon>
        <taxon>Basidiomycota</taxon>
        <taxon>Agaricomycotina</taxon>
        <taxon>Agaricomycetes</taxon>
        <taxon>Cantharellales</taxon>
        <taxon>Ceratobasidiaceae</taxon>
        <taxon>Ceratobasidium</taxon>
    </lineage>
</organism>
<dbReference type="InterPro" id="IPR025300">
    <property type="entry name" value="BetaGal_jelly_roll_dom"/>
</dbReference>
<dbReference type="SMART" id="SM01029">
    <property type="entry name" value="BetaGal_dom2"/>
    <property type="match status" value="1"/>
</dbReference>
<dbReference type="InterPro" id="IPR017853">
    <property type="entry name" value="GH"/>
</dbReference>
<sequence>MRGLLLRWGVVAATALCRFGGVGATNNNLTDVVEWDSHSLFINQQRIFILSAEFHPWRQPNPDLWRDIFDKIKDNGFNTVSFYTHWALHMPVNGTIDAAKGTYRDNERFIQAAKDAGLWLIARPGPYINGETTGGGIPAWASSVAGTMRTNNENYTYAWMPYMEYMTELIRKNQVTEGGNIILVQAENEFSPSSTKSPYMQAIVDLYRQNGIVVPIIHNDQHAGRDGYFAPGTGLGAVDIYCGDSYPQGTTRWNQVQQIYYQYHEAVAPSNPLCLAEFGGGWLLGWGGKPRGGVGYDMFTNDLHNADYENVFYKTNYAQTNTILMLYGGTNWGNTFEPTVYSSYDYGGGINENRIVTPKMPEMRMQGLFLRVSRDLLGVNLISNGTNYTTSSLIYATELHNLDTDARFYVLRHNDATSTTFNSFNLNAETSKGALSVPLTSTMALDGREAKIIPVDYTFGRSQTKVLYSTAEIMTWTTIDDIDYLILYAGKNQTGETAFVYPTAPKVDLHGSRTVQSSYNTSTGLLYLNYALSGSSFVSIGSNVMVAIFEKSIALKWHVPVIAGSGVHGKFYGIGSNETVFVGGPYLVRDAEISGSTLALTGDLNRTTTIEVIAPKHVTTITWNKQRQPWVGTSYGSRIAEVAGLSEEITLPELKNWKVMNSLPEIDPSFDDSHFVTCDQTTTNYTNLPPLNSGPVLYSQQYGFSGGYLIWRGHFNASGDETGFALTVQGGFAFGFSAWFNGVFLGSSQGNSSVSQTSVTWSIPEGSLAMGKDNVLVVLQDHMGLVETSCELIRYMHGPITDISFLKANGGKEPRGIRGYSIIGGTTTFSKWKLAGHLGGSGDNPDKFRGYLNEGGLYAERIGAHLPGFPDSNWVSGTPLAGGGVKSAGVNFYRTTFNVSLPEGYKSDVPIRLSFTPSDISSNYRVQVYINGWLMGKYINNFGPQLVYVLPSGILKRKAPNTLALSIWSLDGSGASLAGLNLISDGAFSTSYSFEDYGAAPDYDTQRKKREQPLSGLIPM</sequence>
<dbReference type="GO" id="GO:0005975">
    <property type="term" value="P:carbohydrate metabolic process"/>
    <property type="evidence" value="ECO:0007669"/>
    <property type="project" value="InterPro"/>
</dbReference>
<keyword evidence="12" id="KW-1185">Reference proteome</keyword>
<dbReference type="PRINTS" id="PR00742">
    <property type="entry name" value="GLHYDRLASE35"/>
</dbReference>
<proteinExistence type="inferred from homology"/>
<protein>
    <recommendedName>
        <fullName evidence="3">beta-galactosidase</fullName>
        <ecNumber evidence="3">3.2.1.23</ecNumber>
    </recommendedName>
</protein>
<accession>A0A5N5Q859</accession>
<feature type="signal peptide" evidence="9">
    <location>
        <begin position="1"/>
        <end position="24"/>
    </location>
</feature>
<evidence type="ECO:0000313" key="12">
    <source>
        <dbReference type="Proteomes" id="UP000383932"/>
    </source>
</evidence>
<dbReference type="InterPro" id="IPR008979">
    <property type="entry name" value="Galactose-bd-like_sf"/>
</dbReference>
<evidence type="ECO:0000256" key="6">
    <source>
        <dbReference type="ARBA" id="ARBA00023180"/>
    </source>
</evidence>
<dbReference type="Pfam" id="PF13364">
    <property type="entry name" value="BetaGal_ABD2"/>
    <property type="match status" value="2"/>
</dbReference>
<dbReference type="InterPro" id="IPR037110">
    <property type="entry name" value="Betagal_dom2_sf"/>
</dbReference>
<dbReference type="Gene3D" id="3.20.20.80">
    <property type="entry name" value="Glycosidases"/>
    <property type="match status" value="1"/>
</dbReference>
<comment type="caution">
    <text evidence="11">The sequence shown here is derived from an EMBL/GenBank/DDBJ whole genome shotgun (WGS) entry which is preliminary data.</text>
</comment>
<gene>
    <name evidence="11" type="ORF">CTheo_8587</name>
</gene>
<dbReference type="EMBL" id="SSOP01000644">
    <property type="protein sequence ID" value="KAB5587970.1"/>
    <property type="molecule type" value="Genomic_DNA"/>
</dbReference>
<keyword evidence="6" id="KW-0325">Glycoprotein</keyword>
<dbReference type="Gene3D" id="2.60.120.260">
    <property type="entry name" value="Galactose-binding domain-like"/>
    <property type="match status" value="2"/>
</dbReference>
<dbReference type="Pfam" id="PF10435">
    <property type="entry name" value="BetaGal_dom2"/>
    <property type="match status" value="1"/>
</dbReference>
<dbReference type="InterPro" id="IPR031330">
    <property type="entry name" value="Gly_Hdrlase_35_cat"/>
</dbReference>
<name>A0A5N5Q859_9AGAM</name>
<comment type="similarity">
    <text evidence="2 8">Belongs to the glycosyl hydrolase 35 family.</text>
</comment>
<keyword evidence="5 11" id="KW-0378">Hydrolase</keyword>
<evidence type="ECO:0000256" key="9">
    <source>
        <dbReference type="SAM" id="SignalP"/>
    </source>
</evidence>
<keyword evidence="7" id="KW-0326">Glycosidase</keyword>
<dbReference type="Pfam" id="PF13363">
    <property type="entry name" value="BetaGal_dom3"/>
    <property type="match status" value="1"/>
</dbReference>
<evidence type="ECO:0000256" key="4">
    <source>
        <dbReference type="ARBA" id="ARBA00022729"/>
    </source>
</evidence>
<dbReference type="InterPro" id="IPR025972">
    <property type="entry name" value="BetaGal_dom3"/>
</dbReference>
<dbReference type="GO" id="GO:0004565">
    <property type="term" value="F:beta-galactosidase activity"/>
    <property type="evidence" value="ECO:0007669"/>
    <property type="project" value="UniProtKB-EC"/>
</dbReference>
<evidence type="ECO:0000256" key="8">
    <source>
        <dbReference type="RuleBase" id="RU003679"/>
    </source>
</evidence>
<dbReference type="PANTHER" id="PTHR23421">
    <property type="entry name" value="BETA-GALACTOSIDASE RELATED"/>
    <property type="match status" value="1"/>
</dbReference>
<evidence type="ECO:0000256" key="5">
    <source>
        <dbReference type="ARBA" id="ARBA00022801"/>
    </source>
</evidence>
<dbReference type="SUPFAM" id="SSF51011">
    <property type="entry name" value="Glycosyl hydrolase domain"/>
    <property type="match status" value="1"/>
</dbReference>
<dbReference type="InterPro" id="IPR036833">
    <property type="entry name" value="BetaGal_dom3_sf"/>
</dbReference>
<dbReference type="AlphaFoldDB" id="A0A5N5Q859"/>
<evidence type="ECO:0000256" key="2">
    <source>
        <dbReference type="ARBA" id="ARBA00009809"/>
    </source>
</evidence>
<dbReference type="Gene3D" id="2.60.390.10">
    <property type="entry name" value="Beta-galactosidase, domain 3"/>
    <property type="match status" value="1"/>
</dbReference>
<evidence type="ECO:0000313" key="11">
    <source>
        <dbReference type="EMBL" id="KAB5587970.1"/>
    </source>
</evidence>
<comment type="catalytic activity">
    <reaction evidence="1">
        <text>Hydrolysis of terminal non-reducing beta-D-galactose residues in beta-D-galactosides.</text>
        <dbReference type="EC" id="3.2.1.23"/>
    </reaction>
</comment>
<keyword evidence="4 9" id="KW-0732">Signal</keyword>
<dbReference type="Gene3D" id="2.102.20.10">
    <property type="entry name" value="Beta-galactosidase, domain 2"/>
    <property type="match status" value="1"/>
</dbReference>
<evidence type="ECO:0000256" key="3">
    <source>
        <dbReference type="ARBA" id="ARBA00012756"/>
    </source>
</evidence>
<reference evidence="11 12" key="1">
    <citation type="journal article" date="2019" name="Fungal Biol. Biotechnol.">
        <title>Draft genome sequence of fastidious pathogen Ceratobasidium theobromae, which causes vascular-streak dieback in Theobroma cacao.</title>
        <authorList>
            <person name="Ali S.S."/>
            <person name="Asman A."/>
            <person name="Shao J."/>
            <person name="Firmansyah A.P."/>
            <person name="Susilo A.W."/>
            <person name="Rosmana A."/>
            <person name="McMahon P."/>
            <person name="Junaid M."/>
            <person name="Guest D."/>
            <person name="Kheng T.Y."/>
            <person name="Meinhardt L.W."/>
            <person name="Bailey B.A."/>
        </authorList>
    </citation>
    <scope>NUCLEOTIDE SEQUENCE [LARGE SCALE GENOMIC DNA]</scope>
    <source>
        <strain evidence="11 12">CT2</strain>
    </source>
</reference>
<dbReference type="SUPFAM" id="SSF49785">
    <property type="entry name" value="Galactose-binding domain-like"/>
    <property type="match status" value="2"/>
</dbReference>
<dbReference type="Proteomes" id="UP000383932">
    <property type="component" value="Unassembled WGS sequence"/>
</dbReference>
<evidence type="ECO:0000256" key="1">
    <source>
        <dbReference type="ARBA" id="ARBA00001412"/>
    </source>
</evidence>
<evidence type="ECO:0000256" key="7">
    <source>
        <dbReference type="ARBA" id="ARBA00023295"/>
    </source>
</evidence>
<dbReference type="EC" id="3.2.1.23" evidence="3"/>
<evidence type="ECO:0000259" key="10">
    <source>
        <dbReference type="SMART" id="SM01029"/>
    </source>
</evidence>